<dbReference type="SUPFAM" id="SSF52540">
    <property type="entry name" value="P-loop containing nucleoside triphosphate hydrolases"/>
    <property type="match status" value="1"/>
</dbReference>
<dbReference type="PANTHER" id="PTHR42794">
    <property type="entry name" value="HEMIN IMPORT ATP-BINDING PROTEIN HMUV"/>
    <property type="match status" value="1"/>
</dbReference>
<evidence type="ECO:0000256" key="5">
    <source>
        <dbReference type="ARBA" id="ARBA00037066"/>
    </source>
</evidence>
<evidence type="ECO:0000256" key="4">
    <source>
        <dbReference type="ARBA" id="ARBA00022967"/>
    </source>
</evidence>
<sequence length="261" mass="28914">MLEARQLSFSYGRHPVLSGVSLKLTPGKLVALLGTNGAGKSTLLKILTGELDPDQGQVLLEDKPLSAWPTRELAQARAVLPQEPRLAFNFTVRDVVLMGRTPHIHRGETPRDHEICRLALRRVDLQDFAHRYYLELSGGERQRVHLARVLAQIWEPLEQQSRYLLMDEPVAGLDLAHQHGTLRIARELASEGVGVLAILHDINLALAYADETILISGGGVSADGPTAEVLTEERVAEVFNVQAILHRNGDRTPFMQTLPRD</sequence>
<dbReference type="Gene3D" id="3.40.50.300">
    <property type="entry name" value="P-loop containing nucleotide triphosphate hydrolases"/>
    <property type="match status" value="1"/>
</dbReference>
<dbReference type="SMART" id="SM00382">
    <property type="entry name" value="AAA"/>
    <property type="match status" value="1"/>
</dbReference>
<dbReference type="Proteomes" id="UP000546464">
    <property type="component" value="Unassembled WGS sequence"/>
</dbReference>
<comment type="caution">
    <text evidence="7">The sequence shown here is derived from an EMBL/GenBank/DDBJ whole genome shotgun (WGS) entry which is preliminary data.</text>
</comment>
<accession>A0A842HHF7</accession>
<evidence type="ECO:0000256" key="1">
    <source>
        <dbReference type="ARBA" id="ARBA00022448"/>
    </source>
</evidence>
<dbReference type="PROSITE" id="PS50893">
    <property type="entry name" value="ABC_TRANSPORTER_2"/>
    <property type="match status" value="1"/>
</dbReference>
<dbReference type="GO" id="GO:0016887">
    <property type="term" value="F:ATP hydrolysis activity"/>
    <property type="evidence" value="ECO:0007669"/>
    <property type="project" value="InterPro"/>
</dbReference>
<keyword evidence="8" id="KW-1185">Reference proteome</keyword>
<evidence type="ECO:0000313" key="7">
    <source>
        <dbReference type="EMBL" id="MBC2595759.1"/>
    </source>
</evidence>
<keyword evidence="4" id="KW-1278">Translocase</keyword>
<dbReference type="GO" id="GO:0005524">
    <property type="term" value="F:ATP binding"/>
    <property type="evidence" value="ECO:0007669"/>
    <property type="project" value="UniProtKB-KW"/>
</dbReference>
<evidence type="ECO:0000256" key="3">
    <source>
        <dbReference type="ARBA" id="ARBA00022840"/>
    </source>
</evidence>
<feature type="domain" description="ABC transporter" evidence="6">
    <location>
        <begin position="2"/>
        <end position="242"/>
    </location>
</feature>
<dbReference type="NCBIfam" id="NF010068">
    <property type="entry name" value="PRK13548.1"/>
    <property type="match status" value="1"/>
</dbReference>
<keyword evidence="3 7" id="KW-0067">ATP-binding</keyword>
<dbReference type="Pfam" id="PF00005">
    <property type="entry name" value="ABC_tran"/>
    <property type="match status" value="1"/>
</dbReference>
<gene>
    <name evidence="7" type="ORF">H5P28_15940</name>
</gene>
<dbReference type="FunFam" id="3.40.50.300:FF:000134">
    <property type="entry name" value="Iron-enterobactin ABC transporter ATP-binding protein"/>
    <property type="match status" value="1"/>
</dbReference>
<dbReference type="EMBL" id="JACHVB010000052">
    <property type="protein sequence ID" value="MBC2595759.1"/>
    <property type="molecule type" value="Genomic_DNA"/>
</dbReference>
<protein>
    <submittedName>
        <fullName evidence="7">Heme ABC transporter ATP-binding protein</fullName>
    </submittedName>
</protein>
<dbReference type="RefSeq" id="WP_185676691.1">
    <property type="nucleotide sequence ID" value="NZ_JACHVB010000052.1"/>
</dbReference>
<evidence type="ECO:0000259" key="6">
    <source>
        <dbReference type="PROSITE" id="PS50893"/>
    </source>
</evidence>
<dbReference type="InterPro" id="IPR003439">
    <property type="entry name" value="ABC_transporter-like_ATP-bd"/>
</dbReference>
<evidence type="ECO:0000256" key="2">
    <source>
        <dbReference type="ARBA" id="ARBA00022741"/>
    </source>
</evidence>
<comment type="function">
    <text evidence="5">Part of the ABC transporter complex HmuTUV involved in hemin import. Responsible for energy coupling to the transport system.</text>
</comment>
<dbReference type="PANTHER" id="PTHR42794:SF1">
    <property type="entry name" value="HEMIN IMPORT ATP-BINDING PROTEIN HMUV"/>
    <property type="match status" value="1"/>
</dbReference>
<organism evidence="7 8">
    <name type="scientific">Ruficoccus amylovorans</name>
    <dbReference type="NCBI Taxonomy" id="1804625"/>
    <lineage>
        <taxon>Bacteria</taxon>
        <taxon>Pseudomonadati</taxon>
        <taxon>Verrucomicrobiota</taxon>
        <taxon>Opitutia</taxon>
        <taxon>Puniceicoccales</taxon>
        <taxon>Cerasicoccaceae</taxon>
        <taxon>Ruficoccus</taxon>
    </lineage>
</organism>
<dbReference type="InterPro" id="IPR027417">
    <property type="entry name" value="P-loop_NTPase"/>
</dbReference>
<evidence type="ECO:0000313" key="8">
    <source>
        <dbReference type="Proteomes" id="UP000546464"/>
    </source>
</evidence>
<dbReference type="AlphaFoldDB" id="A0A842HHF7"/>
<reference evidence="7 8" key="1">
    <citation type="submission" date="2020-07" db="EMBL/GenBank/DDBJ databases">
        <authorList>
            <person name="Feng X."/>
        </authorList>
    </citation>
    <scope>NUCLEOTIDE SEQUENCE [LARGE SCALE GENOMIC DNA]</scope>
    <source>
        <strain evidence="7 8">JCM31066</strain>
    </source>
</reference>
<keyword evidence="1" id="KW-0813">Transport</keyword>
<dbReference type="InterPro" id="IPR003593">
    <property type="entry name" value="AAA+_ATPase"/>
</dbReference>
<dbReference type="CDD" id="cd03214">
    <property type="entry name" value="ABC_Iron-Siderophores_B12_Hemin"/>
    <property type="match status" value="1"/>
</dbReference>
<keyword evidence="2" id="KW-0547">Nucleotide-binding</keyword>
<proteinExistence type="predicted"/>
<name>A0A842HHF7_9BACT</name>